<dbReference type="GO" id="GO:0006096">
    <property type="term" value="P:glycolytic process"/>
    <property type="evidence" value="ECO:0007669"/>
    <property type="project" value="UniProtKB-KW"/>
</dbReference>
<evidence type="ECO:0000256" key="3">
    <source>
        <dbReference type="ARBA" id="ARBA00023152"/>
    </source>
</evidence>
<keyword evidence="4" id="KW-0413">Isomerase</keyword>
<dbReference type="Pfam" id="PF00300">
    <property type="entry name" value="His_Phos_1"/>
    <property type="match status" value="1"/>
</dbReference>
<dbReference type="RefSeq" id="XP_005794406.1">
    <property type="nucleotide sequence ID" value="XM_005794349.1"/>
</dbReference>
<reference evidence="7" key="2">
    <citation type="submission" date="2024-10" db="UniProtKB">
        <authorList>
            <consortium name="EnsemblProtists"/>
        </authorList>
    </citation>
    <scope>IDENTIFICATION</scope>
</reference>
<organism evidence="7 8">
    <name type="scientific">Emiliania huxleyi (strain CCMP1516)</name>
    <dbReference type="NCBI Taxonomy" id="280463"/>
    <lineage>
        <taxon>Eukaryota</taxon>
        <taxon>Haptista</taxon>
        <taxon>Haptophyta</taxon>
        <taxon>Prymnesiophyceae</taxon>
        <taxon>Isochrysidales</taxon>
        <taxon>Noelaerhabdaceae</taxon>
        <taxon>Emiliania</taxon>
    </lineage>
</organism>
<evidence type="ECO:0000313" key="7">
    <source>
        <dbReference type="EnsemblProtists" id="EOD41977"/>
    </source>
</evidence>
<evidence type="ECO:0000256" key="4">
    <source>
        <dbReference type="ARBA" id="ARBA00023235"/>
    </source>
</evidence>
<dbReference type="KEGG" id="ehx:EMIHUDRAFT_61089"/>
<evidence type="ECO:0000256" key="2">
    <source>
        <dbReference type="ARBA" id="ARBA00012028"/>
    </source>
</evidence>
<sequence>MEEFVLVRHGESEGNIAFNRSVAGDHSLYSGAFLERHSSFWRLSDRGREQAAATGEWMRAHMDVNFDAHFSSEYLRAMETAALLELPSARWRPEVMLRERDWGEYDLASQEERRNAFEQYEARRRRESLFWAPPGGESLAQVVQRIDNVLLYCNRRFGGQRVIFVCHGELMWAFRLRLERFSGLVYREMQADPRPGERINNCQVITYSRRDPETGALENDFRFMRSLCPWDPSASYTGWRRLDRGSTLLSNEEMLRAVNAHPRIVN</sequence>
<feature type="active site" description="Tele-phosphohistidine intermediate" evidence="5">
    <location>
        <position position="9"/>
    </location>
</feature>
<feature type="active site" description="Proton donor/acceptor" evidence="5">
    <location>
        <position position="99"/>
    </location>
</feature>
<evidence type="ECO:0000313" key="8">
    <source>
        <dbReference type="Proteomes" id="UP000013827"/>
    </source>
</evidence>
<dbReference type="InterPro" id="IPR013078">
    <property type="entry name" value="His_Pase_superF_clade-1"/>
</dbReference>
<dbReference type="EnsemblProtists" id="EOD41977">
    <property type="protein sequence ID" value="EOD41977"/>
    <property type="gene ID" value="EMIHUDRAFT_61089"/>
</dbReference>
<dbReference type="Proteomes" id="UP000013827">
    <property type="component" value="Unassembled WGS sequence"/>
</dbReference>
<dbReference type="OMA" id="MERHESK"/>
<dbReference type="GeneID" id="17287247"/>
<evidence type="ECO:0000256" key="6">
    <source>
        <dbReference type="PIRSR" id="PIRSR613078-2"/>
    </source>
</evidence>
<keyword evidence="3" id="KW-0324">Glycolysis</keyword>
<dbReference type="SMART" id="SM00855">
    <property type="entry name" value="PGAM"/>
    <property type="match status" value="1"/>
</dbReference>
<accession>A0A0D3L1U2</accession>
<dbReference type="Gene3D" id="3.40.50.1240">
    <property type="entry name" value="Phosphoglycerate mutase-like"/>
    <property type="match status" value="1"/>
</dbReference>
<reference evidence="8" key="1">
    <citation type="journal article" date="2013" name="Nature">
        <title>Pan genome of the phytoplankton Emiliania underpins its global distribution.</title>
        <authorList>
            <person name="Read B.A."/>
            <person name="Kegel J."/>
            <person name="Klute M.J."/>
            <person name="Kuo A."/>
            <person name="Lefebvre S.C."/>
            <person name="Maumus F."/>
            <person name="Mayer C."/>
            <person name="Miller J."/>
            <person name="Monier A."/>
            <person name="Salamov A."/>
            <person name="Young J."/>
            <person name="Aguilar M."/>
            <person name="Claverie J.M."/>
            <person name="Frickenhaus S."/>
            <person name="Gonzalez K."/>
            <person name="Herman E.K."/>
            <person name="Lin Y.C."/>
            <person name="Napier J."/>
            <person name="Ogata H."/>
            <person name="Sarno A.F."/>
            <person name="Shmutz J."/>
            <person name="Schroeder D."/>
            <person name="de Vargas C."/>
            <person name="Verret F."/>
            <person name="von Dassow P."/>
            <person name="Valentin K."/>
            <person name="Van de Peer Y."/>
            <person name="Wheeler G."/>
            <person name="Dacks J.B."/>
            <person name="Delwiche C.F."/>
            <person name="Dyhrman S.T."/>
            <person name="Glockner G."/>
            <person name="John U."/>
            <person name="Richards T."/>
            <person name="Worden A.Z."/>
            <person name="Zhang X."/>
            <person name="Grigoriev I.V."/>
            <person name="Allen A.E."/>
            <person name="Bidle K."/>
            <person name="Borodovsky M."/>
            <person name="Bowler C."/>
            <person name="Brownlee C."/>
            <person name="Cock J.M."/>
            <person name="Elias M."/>
            <person name="Gladyshev V.N."/>
            <person name="Groth M."/>
            <person name="Guda C."/>
            <person name="Hadaegh A."/>
            <person name="Iglesias-Rodriguez M.D."/>
            <person name="Jenkins J."/>
            <person name="Jones B.M."/>
            <person name="Lawson T."/>
            <person name="Leese F."/>
            <person name="Lindquist E."/>
            <person name="Lobanov A."/>
            <person name="Lomsadze A."/>
            <person name="Malik S.B."/>
            <person name="Marsh M.E."/>
            <person name="Mackinder L."/>
            <person name="Mock T."/>
            <person name="Mueller-Roeber B."/>
            <person name="Pagarete A."/>
            <person name="Parker M."/>
            <person name="Probert I."/>
            <person name="Quesneville H."/>
            <person name="Raines C."/>
            <person name="Rensing S.A."/>
            <person name="Riano-Pachon D.M."/>
            <person name="Richier S."/>
            <person name="Rokitta S."/>
            <person name="Shiraiwa Y."/>
            <person name="Soanes D.M."/>
            <person name="van der Giezen M."/>
            <person name="Wahlund T.M."/>
            <person name="Williams B."/>
            <person name="Wilson W."/>
            <person name="Wolfe G."/>
            <person name="Wurch L.L."/>
        </authorList>
    </citation>
    <scope>NUCLEOTIDE SEQUENCE</scope>
</reference>
<dbReference type="PANTHER" id="PTHR11931">
    <property type="entry name" value="PHOSPHOGLYCERATE MUTASE"/>
    <property type="match status" value="1"/>
</dbReference>
<dbReference type="EC" id="5.4.2.11" evidence="2"/>
<dbReference type="eggNOG" id="ENOG502S06N">
    <property type="taxonomic scope" value="Eukaryota"/>
</dbReference>
<name>A0A0D3L1U2_EMIH1</name>
<dbReference type="PaxDb" id="2903-EOD41977"/>
<protein>
    <recommendedName>
        <fullName evidence="2">phosphoglycerate mutase (2,3-diphosphoglycerate-dependent)</fullName>
        <ecNumber evidence="2">5.4.2.11</ecNumber>
    </recommendedName>
</protein>
<dbReference type="CDD" id="cd07067">
    <property type="entry name" value="HP_PGM_like"/>
    <property type="match status" value="1"/>
</dbReference>
<comment type="similarity">
    <text evidence="1">Belongs to the phosphoglycerate mutase family. BPG-dependent PGAM subfamily.</text>
</comment>
<feature type="binding site" evidence="6">
    <location>
        <begin position="8"/>
        <end position="15"/>
    </location>
    <ligand>
        <name>substrate</name>
    </ligand>
</feature>
<dbReference type="AlphaFoldDB" id="A0A0D3L1U2"/>
<dbReference type="InterPro" id="IPR005952">
    <property type="entry name" value="Phosphogly_mut1"/>
</dbReference>
<evidence type="ECO:0000256" key="5">
    <source>
        <dbReference type="PIRSR" id="PIRSR613078-1"/>
    </source>
</evidence>
<dbReference type="InterPro" id="IPR029033">
    <property type="entry name" value="His_PPase_superfam"/>
</dbReference>
<dbReference type="SUPFAM" id="SSF53254">
    <property type="entry name" value="Phosphoglycerate mutase-like"/>
    <property type="match status" value="1"/>
</dbReference>
<feature type="binding site" evidence="6">
    <location>
        <position position="76"/>
    </location>
    <ligand>
        <name>substrate</name>
    </ligand>
</feature>
<dbReference type="GO" id="GO:0004619">
    <property type="term" value="F:phosphoglycerate mutase activity"/>
    <property type="evidence" value="ECO:0007669"/>
    <property type="project" value="UniProtKB-EC"/>
</dbReference>
<proteinExistence type="inferred from homology"/>
<dbReference type="InterPro" id="IPR001345">
    <property type="entry name" value="PG/BPGM_mutase_AS"/>
</dbReference>
<evidence type="ECO:0000256" key="1">
    <source>
        <dbReference type="ARBA" id="ARBA00006717"/>
    </source>
</evidence>
<dbReference type="HOGENOM" id="CLU_1029394_0_0_1"/>
<keyword evidence="8" id="KW-1185">Reference proteome</keyword>
<dbReference type="PROSITE" id="PS00175">
    <property type="entry name" value="PG_MUTASE"/>
    <property type="match status" value="1"/>
</dbReference>